<dbReference type="InParanoid" id="B9SR31"/>
<protein>
    <submittedName>
        <fullName evidence="2">Uncharacterized protein</fullName>
    </submittedName>
</protein>
<keyword evidence="3" id="KW-1185">Reference proteome</keyword>
<evidence type="ECO:0000256" key="1">
    <source>
        <dbReference type="SAM" id="MobiDB-lite"/>
    </source>
</evidence>
<evidence type="ECO:0000313" key="3">
    <source>
        <dbReference type="Proteomes" id="UP000008311"/>
    </source>
</evidence>
<reference evidence="3" key="1">
    <citation type="journal article" date="2010" name="Nat. Biotechnol.">
        <title>Draft genome sequence of the oilseed species Ricinus communis.</title>
        <authorList>
            <person name="Chan A.P."/>
            <person name="Crabtree J."/>
            <person name="Zhao Q."/>
            <person name="Lorenzi H."/>
            <person name="Orvis J."/>
            <person name="Puiu D."/>
            <person name="Melake-Berhan A."/>
            <person name="Jones K.M."/>
            <person name="Redman J."/>
            <person name="Chen G."/>
            <person name="Cahoon E.B."/>
            <person name="Gedil M."/>
            <person name="Stanke M."/>
            <person name="Haas B.J."/>
            <person name="Wortman J.R."/>
            <person name="Fraser-Liggett C.M."/>
            <person name="Ravel J."/>
            <person name="Rabinowicz P.D."/>
        </authorList>
    </citation>
    <scope>NUCLEOTIDE SEQUENCE [LARGE SCALE GENOMIC DNA]</scope>
    <source>
        <strain evidence="3">cv. Hale</strain>
    </source>
</reference>
<dbReference type="AlphaFoldDB" id="B9SR31"/>
<feature type="compositionally biased region" description="Gly residues" evidence="1">
    <location>
        <begin position="28"/>
        <end position="37"/>
    </location>
</feature>
<sequence>MVWLDVIYILKNIFEYRDAKVERRRRGGGGNDDGGIGNPKIPPRKSMDKDVEMGSTSNRAGDTPKSSSTARKRRSRKR</sequence>
<gene>
    <name evidence="2" type="ORF">RCOM_0465060</name>
</gene>
<dbReference type="Proteomes" id="UP000008311">
    <property type="component" value="Unassembled WGS sequence"/>
</dbReference>
<organism evidence="2 3">
    <name type="scientific">Ricinus communis</name>
    <name type="common">Castor bean</name>
    <dbReference type="NCBI Taxonomy" id="3988"/>
    <lineage>
        <taxon>Eukaryota</taxon>
        <taxon>Viridiplantae</taxon>
        <taxon>Streptophyta</taxon>
        <taxon>Embryophyta</taxon>
        <taxon>Tracheophyta</taxon>
        <taxon>Spermatophyta</taxon>
        <taxon>Magnoliopsida</taxon>
        <taxon>eudicotyledons</taxon>
        <taxon>Gunneridae</taxon>
        <taxon>Pentapetalae</taxon>
        <taxon>rosids</taxon>
        <taxon>fabids</taxon>
        <taxon>Malpighiales</taxon>
        <taxon>Euphorbiaceae</taxon>
        <taxon>Acalyphoideae</taxon>
        <taxon>Acalypheae</taxon>
        <taxon>Ricinus</taxon>
    </lineage>
</organism>
<feature type="region of interest" description="Disordered" evidence="1">
    <location>
        <begin position="20"/>
        <end position="78"/>
    </location>
</feature>
<proteinExistence type="predicted"/>
<evidence type="ECO:0000313" key="2">
    <source>
        <dbReference type="EMBL" id="EEF33933.1"/>
    </source>
</evidence>
<name>B9SR31_RICCO</name>
<dbReference type="EMBL" id="EQ974093">
    <property type="protein sequence ID" value="EEF33933.1"/>
    <property type="molecule type" value="Genomic_DNA"/>
</dbReference>
<accession>B9SR31</accession>